<evidence type="ECO:0000313" key="7">
    <source>
        <dbReference type="Proteomes" id="UP000192393"/>
    </source>
</evidence>
<dbReference type="SUPFAM" id="SSF74942">
    <property type="entry name" value="YhbC-like, C-terminal domain"/>
    <property type="match status" value="1"/>
</dbReference>
<dbReference type="InterPro" id="IPR003728">
    <property type="entry name" value="Ribosome_maturation_RimP"/>
</dbReference>
<dbReference type="PANTHER" id="PTHR33867:SF1">
    <property type="entry name" value="RIBOSOME MATURATION FACTOR RIMP"/>
    <property type="match status" value="1"/>
</dbReference>
<comment type="subcellular location">
    <subcellularLocation>
        <location evidence="3">Cytoplasm</location>
    </subcellularLocation>
</comment>
<dbReference type="EMBL" id="FWXS01000006">
    <property type="protein sequence ID" value="SMC70853.1"/>
    <property type="molecule type" value="Genomic_DNA"/>
</dbReference>
<evidence type="ECO:0000259" key="4">
    <source>
        <dbReference type="Pfam" id="PF02576"/>
    </source>
</evidence>
<feature type="domain" description="Ribosome maturation factor RimP C-terminal" evidence="5">
    <location>
        <begin position="81"/>
        <end position="155"/>
    </location>
</feature>
<name>A0A1W2BCV5_9FLAO</name>
<dbReference type="InterPro" id="IPR036847">
    <property type="entry name" value="RimP_C_sf"/>
</dbReference>
<dbReference type="STRING" id="1434700.SAMN06296427_10679"/>
<dbReference type="CDD" id="cd01734">
    <property type="entry name" value="YlxS_C"/>
    <property type="match status" value="1"/>
</dbReference>
<dbReference type="GO" id="GO:0042274">
    <property type="term" value="P:ribosomal small subunit biogenesis"/>
    <property type="evidence" value="ECO:0007669"/>
    <property type="project" value="UniProtKB-UniRule"/>
</dbReference>
<dbReference type="Gene3D" id="2.30.30.180">
    <property type="entry name" value="Ribosome maturation factor RimP, C-terminal domain"/>
    <property type="match status" value="1"/>
</dbReference>
<evidence type="ECO:0000259" key="5">
    <source>
        <dbReference type="Pfam" id="PF17384"/>
    </source>
</evidence>
<dbReference type="Proteomes" id="UP000192393">
    <property type="component" value="Unassembled WGS sequence"/>
</dbReference>
<keyword evidence="7" id="KW-1185">Reference proteome</keyword>
<dbReference type="HAMAP" id="MF_01077">
    <property type="entry name" value="RimP"/>
    <property type="match status" value="1"/>
</dbReference>
<accession>A0A1W2BCV5</accession>
<dbReference type="PANTHER" id="PTHR33867">
    <property type="entry name" value="RIBOSOME MATURATION FACTOR RIMP"/>
    <property type="match status" value="1"/>
</dbReference>
<dbReference type="OrthoDB" id="9789702at2"/>
<dbReference type="Gene3D" id="3.30.300.70">
    <property type="entry name" value="RimP-like superfamily, N-terminal"/>
    <property type="match status" value="1"/>
</dbReference>
<dbReference type="RefSeq" id="WP_084017566.1">
    <property type="nucleotide sequence ID" value="NZ_FWXS01000006.1"/>
</dbReference>
<dbReference type="Pfam" id="PF02576">
    <property type="entry name" value="RimP_N"/>
    <property type="match status" value="1"/>
</dbReference>
<proteinExistence type="inferred from homology"/>
<gene>
    <name evidence="3" type="primary">rimP</name>
    <name evidence="6" type="ORF">SAMN06296427_10679</name>
</gene>
<evidence type="ECO:0000313" key="6">
    <source>
        <dbReference type="EMBL" id="SMC70853.1"/>
    </source>
</evidence>
<dbReference type="AlphaFoldDB" id="A0A1W2BCV5"/>
<dbReference type="GO" id="GO:0005737">
    <property type="term" value="C:cytoplasm"/>
    <property type="evidence" value="ECO:0007669"/>
    <property type="project" value="UniProtKB-SubCell"/>
</dbReference>
<dbReference type="SUPFAM" id="SSF75420">
    <property type="entry name" value="YhbC-like, N-terminal domain"/>
    <property type="match status" value="1"/>
</dbReference>
<dbReference type="InterPro" id="IPR028998">
    <property type="entry name" value="RimP_C"/>
</dbReference>
<evidence type="ECO:0000256" key="2">
    <source>
        <dbReference type="ARBA" id="ARBA00022517"/>
    </source>
</evidence>
<dbReference type="NCBIfam" id="NF002531">
    <property type="entry name" value="PRK02001.1"/>
    <property type="match status" value="1"/>
</dbReference>
<comment type="similarity">
    <text evidence="3">Belongs to the RimP family.</text>
</comment>
<keyword evidence="1 3" id="KW-0963">Cytoplasm</keyword>
<comment type="function">
    <text evidence="3">Required for maturation of 30S ribosomal subunits.</text>
</comment>
<dbReference type="InterPro" id="IPR035956">
    <property type="entry name" value="RimP_N_sf"/>
</dbReference>
<feature type="domain" description="Ribosome maturation factor RimP N-terminal" evidence="4">
    <location>
        <begin position="10"/>
        <end position="75"/>
    </location>
</feature>
<organism evidence="6 7">
    <name type="scientific">Moheibacter sediminis</name>
    <dbReference type="NCBI Taxonomy" id="1434700"/>
    <lineage>
        <taxon>Bacteria</taxon>
        <taxon>Pseudomonadati</taxon>
        <taxon>Bacteroidota</taxon>
        <taxon>Flavobacteriia</taxon>
        <taxon>Flavobacteriales</taxon>
        <taxon>Weeksellaceae</taxon>
        <taxon>Moheibacter</taxon>
    </lineage>
</organism>
<dbReference type="Pfam" id="PF17384">
    <property type="entry name" value="DUF150_C"/>
    <property type="match status" value="1"/>
</dbReference>
<evidence type="ECO:0000256" key="1">
    <source>
        <dbReference type="ARBA" id="ARBA00022490"/>
    </source>
</evidence>
<keyword evidence="2 3" id="KW-0690">Ribosome biogenesis</keyword>
<dbReference type="InterPro" id="IPR028989">
    <property type="entry name" value="RimP_N"/>
</dbReference>
<protein>
    <recommendedName>
        <fullName evidence="3">Ribosome maturation factor RimP</fullName>
    </recommendedName>
</protein>
<reference evidence="6 7" key="1">
    <citation type="submission" date="2017-04" db="EMBL/GenBank/DDBJ databases">
        <authorList>
            <person name="Afonso C.L."/>
            <person name="Miller P.J."/>
            <person name="Scott M.A."/>
            <person name="Spackman E."/>
            <person name="Goraichik I."/>
            <person name="Dimitrov K.M."/>
            <person name="Suarez D.L."/>
            <person name="Swayne D.E."/>
        </authorList>
    </citation>
    <scope>NUCLEOTIDE SEQUENCE [LARGE SCALE GENOMIC DNA]</scope>
    <source>
        <strain evidence="6 7">CGMCC 1.12708</strain>
    </source>
</reference>
<evidence type="ECO:0000256" key="3">
    <source>
        <dbReference type="HAMAP-Rule" id="MF_01077"/>
    </source>
</evidence>
<sequence length="155" mass="17456">MNQQLVKQLIDEAVAENPELFLVEWKISGDNAIEVLVDGDKGLSIDEIVRISRHVEHNLDREEADFSLNVSSAGIGNPLALPRQYQKNIGRILKVTKTDGRKEIEGELVSADEESIVLKWTAREPKPVGKGKHDVEKQEKINYTEIKKAIVKITF</sequence>